<dbReference type="GO" id="GO:0019867">
    <property type="term" value="C:outer membrane"/>
    <property type="evidence" value="ECO:0007669"/>
    <property type="project" value="InterPro"/>
</dbReference>
<dbReference type="InterPro" id="IPR037066">
    <property type="entry name" value="Plug_dom_sf"/>
</dbReference>
<reference evidence="6 7" key="1">
    <citation type="submission" date="2017-06" db="EMBL/GenBank/DDBJ databases">
        <authorList>
            <consortium name="Pathogen Informatics"/>
        </authorList>
    </citation>
    <scope>NUCLEOTIDE SEQUENCE [LARGE SCALE GENOMIC DNA]</scope>
    <source>
        <strain evidence="6 7">NCTC12149</strain>
    </source>
</reference>
<gene>
    <name evidence="6" type="ORF">SAMEA4412673_03122</name>
</gene>
<name>A0AAJ4XDV4_9SPHI</name>
<dbReference type="EMBL" id="LT906468">
    <property type="protein sequence ID" value="SNV54730.1"/>
    <property type="molecule type" value="Genomic_DNA"/>
</dbReference>
<keyword evidence="1" id="KW-0813">Transport</keyword>
<feature type="domain" description="Secretin/TonB short N-terminal" evidence="5">
    <location>
        <begin position="46"/>
        <end position="97"/>
    </location>
</feature>
<dbReference type="InterPro" id="IPR011662">
    <property type="entry name" value="Secretin/TonB_short_N"/>
</dbReference>
<protein>
    <submittedName>
        <fullName evidence="6">TonB-linked outer membrane protein, SusC/RagA family</fullName>
    </submittedName>
</protein>
<proteinExistence type="predicted"/>
<evidence type="ECO:0000259" key="5">
    <source>
        <dbReference type="SMART" id="SM00965"/>
    </source>
</evidence>
<accession>A0AAJ4XDV4</accession>
<keyword evidence="3" id="KW-0998">Cell outer membrane</keyword>
<dbReference type="InterPro" id="IPR008969">
    <property type="entry name" value="CarboxyPept-like_regulatory"/>
</dbReference>
<evidence type="ECO:0000256" key="2">
    <source>
        <dbReference type="ARBA" id="ARBA00023136"/>
    </source>
</evidence>
<keyword evidence="2" id="KW-0472">Membrane</keyword>
<keyword evidence="4" id="KW-0732">Signal</keyword>
<dbReference type="KEGG" id="smiz:4412673_03122"/>
<dbReference type="Proteomes" id="UP000215355">
    <property type="component" value="Chromosome 1"/>
</dbReference>
<feature type="chain" id="PRO_5042494134" evidence="4">
    <location>
        <begin position="22"/>
        <end position="1366"/>
    </location>
</feature>
<dbReference type="SUPFAM" id="SSF56935">
    <property type="entry name" value="Porins"/>
    <property type="match status" value="1"/>
</dbReference>
<evidence type="ECO:0000313" key="7">
    <source>
        <dbReference type="Proteomes" id="UP000215355"/>
    </source>
</evidence>
<evidence type="ECO:0000313" key="6">
    <source>
        <dbReference type="EMBL" id="SNV54730.1"/>
    </source>
</evidence>
<evidence type="ECO:0000256" key="3">
    <source>
        <dbReference type="ARBA" id="ARBA00023237"/>
    </source>
</evidence>
<dbReference type="RefSeq" id="WP_093098425.1">
    <property type="nucleotide sequence ID" value="NZ_FNGK01000002.1"/>
</dbReference>
<organism evidence="6 7">
    <name type="scientific">Sphingobacterium mizutaii</name>
    <dbReference type="NCBI Taxonomy" id="1010"/>
    <lineage>
        <taxon>Bacteria</taxon>
        <taxon>Pseudomonadati</taxon>
        <taxon>Bacteroidota</taxon>
        <taxon>Sphingobacteriia</taxon>
        <taxon>Sphingobacteriales</taxon>
        <taxon>Sphingobacteriaceae</taxon>
        <taxon>Sphingobacterium</taxon>
    </lineage>
</organism>
<evidence type="ECO:0000256" key="4">
    <source>
        <dbReference type="SAM" id="SignalP"/>
    </source>
</evidence>
<dbReference type="Gene3D" id="2.170.130.10">
    <property type="entry name" value="TonB-dependent receptor, plug domain"/>
    <property type="match status" value="1"/>
</dbReference>
<dbReference type="Pfam" id="PF07660">
    <property type="entry name" value="STN"/>
    <property type="match status" value="1"/>
</dbReference>
<evidence type="ECO:0000256" key="1">
    <source>
        <dbReference type="ARBA" id="ARBA00022448"/>
    </source>
</evidence>
<feature type="signal peptide" evidence="4">
    <location>
        <begin position="1"/>
        <end position="21"/>
    </location>
</feature>
<sequence length="1366" mass="153434">MNKIKLAIVTCLMMLSLPLFAQKVTLNEKNSRLKDVLEKIVEQTNYDLFYSTEILKKSKRVRIKVTDKDLRSVLDEIFHQQTISYSIANNTIVLVPKRPRIVETVIEVNMDQLVRPNLPRMVEGEIRDQAGKPIRGVTIVNNKDPKNVRSISDINGRFNIETSRGDLVTFTCQGYKESTILFRGERNMLVTLYNQVLAVNEVTVEARVKKNLNLNTQIDMTNRSYMNLGQLLQGTVPGLTLQILPSNKRKIVGITEIGTIQSGQGGGLRKTYYTLDQFLQKFYPNGQRMIDAIENKTSLPGGGDAGRFFIEYSNQASVTLVPELRGSASFGNTEGMMVIIDGFPVEEFPADYPMANVESVEVIKDPKELIKWGPRATAGIILIKTKTGRKNQVNITYNANMYFKPAPKYDMAKLGLASSADIIDYLKSAAALDLIPGDGDFENLNLAERLFAWRRGNKITEAEFNRRIDSLSALSNEAQVAHLQQNVMSQNHLLSFSGGTPQYMFTLTGTYNNFKSHGLNNNSNTYGVDLKNNFNLLKGKLIANWQINANRTNSQGGANELSIYNLPPAYQMFLDRQGNYIYDQKVLGEVYNNLIMKNGYFNHGINMLEDSRLMNSLSKNTLVQSRLEMKWDLFKGLRWDNSVFYRMTRNNNDRITDRQSSEGRQLFNNYGSPNAGSVDFYVPPGDILNNSQDKYLQWNIRSGLSYSLKIDEHTVTANIGAGGANETRERPGNITRYGYNQNTGKGSAIFLPAGDRNQGVENFRRLYSSTAALIYPFALLTPSSGDTSIFRNLNWNAGINYDYKEKTINFNANYSEAFSPNYGKEKFATTRTFNSIVGYQFKHKNLPDWLSGVMVSAGLMGNKMPDLPTTIGSNRYRQAEWNNYAIWVNNFIPVPQAGQSSFNIFEELRLNLFSGDLSVYGRYNTMKLDGISPSGSLTDSASFNQRRTLRYFSAGLEGTLRDGTLMFNGTFDRSPEGQKQFNGNISYDIKKESYFTSEGISTFMIGGTYQDLSSIQGLGLMMGTNSSAGGGFGLATNSTFSVLPPRNKNIEIYLQFGLNNDRHRIDLRYYNRSDQGITNNIPIPTDPSTGLDNQITFSNIVNKGVEFFYKSDIVRKPKFSYSFAINGAYNVNMAKSIPKTPYSASRQFLSAFREGYSTTNVWGYRWAGLNSQGEPQIYDAKGNITATPDSTVLANDIVYMGATRAPWTGGFMHDITYGKFFARVSFMGSFGGIMRRFIPSNSGAQYENSNLISQRWKKPGDEAFTDIPALTNDTGLSIRSFLAQNSSNSFMSANFIRLQEVMVGWEIPKSFLNEKYVKSLRISAHMQNVAVWAKNRYKYDPNNVDTGGRLGLPTPIQYGATLNVIF</sequence>
<dbReference type="SUPFAM" id="SSF49464">
    <property type="entry name" value="Carboxypeptidase regulatory domain-like"/>
    <property type="match status" value="1"/>
</dbReference>
<dbReference type="SMART" id="SM00965">
    <property type="entry name" value="STN"/>
    <property type="match status" value="1"/>
</dbReference>